<evidence type="ECO:0000313" key="4">
    <source>
        <dbReference type="EMBL" id="MBO1325776.1"/>
    </source>
</evidence>
<proteinExistence type="inferred from homology"/>
<dbReference type="InterPro" id="IPR029039">
    <property type="entry name" value="Flavoprotein-like_sf"/>
</dbReference>
<accession>A0A939HNU9</accession>
<dbReference type="GO" id="GO:0005829">
    <property type="term" value="C:cytosol"/>
    <property type="evidence" value="ECO:0007669"/>
    <property type="project" value="TreeGrafter"/>
</dbReference>
<gene>
    <name evidence="4" type="ORF">J2D77_11475</name>
</gene>
<dbReference type="EMBL" id="JAFVMH010000005">
    <property type="protein sequence ID" value="MBO1325776.1"/>
    <property type="molecule type" value="Genomic_DNA"/>
</dbReference>
<comment type="caution">
    <text evidence="4">The sequence shown here is derived from an EMBL/GenBank/DDBJ whole genome shotgun (WGS) entry which is preliminary data.</text>
</comment>
<evidence type="ECO:0000256" key="1">
    <source>
        <dbReference type="ARBA" id="ARBA00006252"/>
    </source>
</evidence>
<dbReference type="PANTHER" id="PTHR10204:SF34">
    <property type="entry name" value="NAD(P)H DEHYDROGENASE [QUINONE] 1 ISOFORM 1"/>
    <property type="match status" value="1"/>
</dbReference>
<keyword evidence="5" id="KW-1185">Reference proteome</keyword>
<dbReference type="SUPFAM" id="SSF52218">
    <property type="entry name" value="Flavoproteins"/>
    <property type="match status" value="1"/>
</dbReference>
<dbReference type="InterPro" id="IPR051545">
    <property type="entry name" value="NAD(P)H_dehydrogenase_qn"/>
</dbReference>
<dbReference type="InterPro" id="IPR003680">
    <property type="entry name" value="Flavodoxin_fold"/>
</dbReference>
<dbReference type="GO" id="GO:0003955">
    <property type="term" value="F:NAD(P)H dehydrogenase (quinone) activity"/>
    <property type="evidence" value="ECO:0007669"/>
    <property type="project" value="TreeGrafter"/>
</dbReference>
<dbReference type="PANTHER" id="PTHR10204">
    <property type="entry name" value="NAD P H OXIDOREDUCTASE-RELATED"/>
    <property type="match status" value="1"/>
</dbReference>
<feature type="domain" description="Flavodoxin-like fold" evidence="3">
    <location>
        <begin position="1"/>
        <end position="209"/>
    </location>
</feature>
<evidence type="ECO:0000313" key="5">
    <source>
        <dbReference type="Proteomes" id="UP000664073"/>
    </source>
</evidence>
<dbReference type="Proteomes" id="UP000664073">
    <property type="component" value="Unassembled WGS sequence"/>
</dbReference>
<evidence type="ECO:0000259" key="3">
    <source>
        <dbReference type="Pfam" id="PF02525"/>
    </source>
</evidence>
<organism evidence="4 5">
    <name type="scientific">Acetobacter garciniae</name>
    <dbReference type="NCBI Taxonomy" id="2817435"/>
    <lineage>
        <taxon>Bacteria</taxon>
        <taxon>Pseudomonadati</taxon>
        <taxon>Pseudomonadota</taxon>
        <taxon>Alphaproteobacteria</taxon>
        <taxon>Acetobacterales</taxon>
        <taxon>Acetobacteraceae</taxon>
        <taxon>Acetobacter</taxon>
    </lineage>
</organism>
<dbReference type="Gene3D" id="3.40.50.360">
    <property type="match status" value="1"/>
</dbReference>
<protein>
    <submittedName>
        <fullName evidence="4">NAD(P)H-dependent oxidoreductase</fullName>
    </submittedName>
</protein>
<dbReference type="AlphaFoldDB" id="A0A939HNU9"/>
<comment type="similarity">
    <text evidence="1">Belongs to the NAD(P)H dehydrogenase (quinone) family.</text>
</comment>
<keyword evidence="2" id="KW-0560">Oxidoreductase</keyword>
<name>A0A939HNU9_9PROT</name>
<evidence type="ECO:0000256" key="2">
    <source>
        <dbReference type="ARBA" id="ARBA00023002"/>
    </source>
</evidence>
<dbReference type="FunFam" id="3.40.50.360:FF:000054">
    <property type="entry name" value="NAD(P)H dehydrogenase, quinone 1"/>
    <property type="match status" value="1"/>
</dbReference>
<dbReference type="Pfam" id="PF02525">
    <property type="entry name" value="Flavodoxin_2"/>
    <property type="match status" value="1"/>
</dbReference>
<sequence>MNVLIVYAHPEPKSYNGAMKDIAVRTLLEQGHVVTVSDLYAMNFSPVLGVGDFPEGLQDPSCLNLAKEQTYAYEAGTLSADIRAEQEKLRQADLVIFQFPIWWFGMPAIMKGWADRVFARGFAYSAGRKYDTGLFRGKTAMVAATTGTSADTYAPDGIDGDILSVLWPVHNGLLRYTGFDVISPFIAYMPGRMTEHMRTARLEEYRQRLQNLDRTPRLFFHPAADYGPNERLLPGVLARSGIQRNV</sequence>
<reference evidence="4" key="1">
    <citation type="submission" date="2021-03" db="EMBL/GenBank/DDBJ databases">
        <title>The complete genome sequence of Acetobacter sp. TBRC 12339.</title>
        <authorList>
            <person name="Charoenyingcharoen P."/>
            <person name="Yukphan P."/>
        </authorList>
    </citation>
    <scope>NUCLEOTIDE SEQUENCE</scope>
    <source>
        <strain evidence="4">TBRC 12339</strain>
    </source>
</reference>
<dbReference type="RefSeq" id="WP_207846419.1">
    <property type="nucleotide sequence ID" value="NZ_JAFVMH010000005.1"/>
</dbReference>